<dbReference type="GO" id="GO:0045259">
    <property type="term" value="C:proton-transporting ATP synthase complex"/>
    <property type="evidence" value="ECO:0007669"/>
    <property type="project" value="InterPro"/>
</dbReference>
<accession>A0A1C7LX67</accession>
<keyword evidence="3" id="KW-1185">Reference proteome</keyword>
<name>A0A1C7LX67_GRIFR</name>
<gene>
    <name evidence="2" type="ORF">A0H81_10876</name>
</gene>
<evidence type="ECO:0000313" key="2">
    <source>
        <dbReference type="EMBL" id="OBZ69118.1"/>
    </source>
</evidence>
<reference evidence="2 3" key="1">
    <citation type="submission" date="2016-03" db="EMBL/GenBank/DDBJ databases">
        <title>Whole genome sequencing of Grifola frondosa 9006-11.</title>
        <authorList>
            <person name="Min B."/>
            <person name="Park H."/>
            <person name="Kim J.-G."/>
            <person name="Cho H."/>
            <person name="Oh Y.-L."/>
            <person name="Kong W.-S."/>
            <person name="Choi I.-G."/>
        </authorList>
    </citation>
    <scope>NUCLEOTIDE SEQUENCE [LARGE SCALE GENOMIC DNA]</scope>
    <source>
        <strain evidence="2 3">9006-11</strain>
    </source>
</reference>
<dbReference type="AlphaFoldDB" id="A0A1C7LX67"/>
<dbReference type="Proteomes" id="UP000092993">
    <property type="component" value="Unassembled WGS sequence"/>
</dbReference>
<proteinExistence type="predicted"/>
<dbReference type="InterPro" id="IPR006995">
    <property type="entry name" value="ATP_synth_F0_jsu"/>
</dbReference>
<dbReference type="EMBL" id="LUGG01000018">
    <property type="protein sequence ID" value="OBZ69118.1"/>
    <property type="molecule type" value="Genomic_DNA"/>
</dbReference>
<protein>
    <submittedName>
        <fullName evidence="2">Uncharacterized protein</fullName>
    </submittedName>
</protein>
<dbReference type="OrthoDB" id="5520611at2759"/>
<dbReference type="Pfam" id="PF04911">
    <property type="entry name" value="ATP-synt_J"/>
    <property type="match status" value="1"/>
</dbReference>
<evidence type="ECO:0000313" key="3">
    <source>
        <dbReference type="Proteomes" id="UP000092993"/>
    </source>
</evidence>
<sequence length="141" mass="15812">MEGCQASGIKRITSALAQFRVGRISQYDADEVSKEFTSWTSREVMDVPADVDENKFELTVYLLATYQAPLSSRDAPSFSLCTHSVHKHPLSVAKPLWPFVTASLLTFYLVSKAQDMGVKSETYRNDPRNPYAAQIAKQSHH</sequence>
<feature type="region of interest" description="Disordered" evidence="1">
    <location>
        <begin position="120"/>
        <end position="141"/>
    </location>
</feature>
<dbReference type="GO" id="GO:0046933">
    <property type="term" value="F:proton-transporting ATP synthase activity, rotational mechanism"/>
    <property type="evidence" value="ECO:0007669"/>
    <property type="project" value="TreeGrafter"/>
</dbReference>
<dbReference type="PANTHER" id="PTHR28060">
    <property type="entry name" value="ATP SYNTHASE SUBUNIT J, MITOCHONDRIAL"/>
    <property type="match status" value="1"/>
</dbReference>
<organism evidence="2 3">
    <name type="scientific">Grifola frondosa</name>
    <name type="common">Maitake</name>
    <name type="synonym">Polyporus frondosus</name>
    <dbReference type="NCBI Taxonomy" id="5627"/>
    <lineage>
        <taxon>Eukaryota</taxon>
        <taxon>Fungi</taxon>
        <taxon>Dikarya</taxon>
        <taxon>Basidiomycota</taxon>
        <taxon>Agaricomycotina</taxon>
        <taxon>Agaricomycetes</taxon>
        <taxon>Polyporales</taxon>
        <taxon>Grifolaceae</taxon>
        <taxon>Grifola</taxon>
    </lineage>
</organism>
<dbReference type="STRING" id="5627.A0A1C7LX67"/>
<evidence type="ECO:0000256" key="1">
    <source>
        <dbReference type="SAM" id="MobiDB-lite"/>
    </source>
</evidence>
<comment type="caution">
    <text evidence="2">The sequence shown here is derived from an EMBL/GenBank/DDBJ whole genome shotgun (WGS) entry which is preliminary data.</text>
</comment>
<dbReference type="PANTHER" id="PTHR28060:SF1">
    <property type="entry name" value="ATP SYNTHASE SUBUNIT J, MITOCHONDRIAL"/>
    <property type="match status" value="1"/>
</dbReference>